<accession>A0A2P5X7P9</accession>
<reference evidence="1 2" key="1">
    <citation type="submission" date="2015-01" db="EMBL/GenBank/DDBJ databases">
        <title>Genome of allotetraploid Gossypium barbadense reveals genomic plasticity and fiber elongation in cotton evolution.</title>
        <authorList>
            <person name="Chen X."/>
            <person name="Liu X."/>
            <person name="Zhao B."/>
            <person name="Zheng H."/>
            <person name="Hu Y."/>
            <person name="Lu G."/>
            <person name="Yang C."/>
            <person name="Chen J."/>
            <person name="Shan C."/>
            <person name="Zhang L."/>
            <person name="Zhou Y."/>
            <person name="Wang L."/>
            <person name="Guo W."/>
            <person name="Bai Y."/>
            <person name="Ruan J."/>
            <person name="Shangguan X."/>
            <person name="Mao Y."/>
            <person name="Jiang J."/>
            <person name="Zhu Y."/>
            <person name="Lei J."/>
            <person name="Kang H."/>
            <person name="Chen S."/>
            <person name="He X."/>
            <person name="Wang R."/>
            <person name="Wang Y."/>
            <person name="Chen J."/>
            <person name="Wang L."/>
            <person name="Yu S."/>
            <person name="Wang B."/>
            <person name="Wei J."/>
            <person name="Song S."/>
            <person name="Lu X."/>
            <person name="Gao Z."/>
            <person name="Gu W."/>
            <person name="Deng X."/>
            <person name="Ma D."/>
            <person name="Wang S."/>
            <person name="Liang W."/>
            <person name="Fang L."/>
            <person name="Cai C."/>
            <person name="Zhu X."/>
            <person name="Zhou B."/>
            <person name="Zhang Y."/>
            <person name="Chen Z."/>
            <person name="Xu S."/>
            <person name="Zhu R."/>
            <person name="Wang S."/>
            <person name="Zhang T."/>
            <person name="Zhao G."/>
        </authorList>
    </citation>
    <scope>NUCLEOTIDE SEQUENCE [LARGE SCALE GENOMIC DNA]</scope>
    <source>
        <strain evidence="2">cv. Xinhai21</strain>
        <tissue evidence="1">Leaf</tissue>
    </source>
</reference>
<name>A0A2P5X7P9_GOSBA</name>
<dbReference type="EMBL" id="KZ665507">
    <property type="protein sequence ID" value="PPR99350.1"/>
    <property type="molecule type" value="Genomic_DNA"/>
</dbReference>
<dbReference type="Proteomes" id="UP000239757">
    <property type="component" value="Unassembled WGS sequence"/>
</dbReference>
<proteinExistence type="predicted"/>
<evidence type="ECO:0000313" key="2">
    <source>
        <dbReference type="Proteomes" id="UP000239757"/>
    </source>
</evidence>
<evidence type="ECO:0000313" key="1">
    <source>
        <dbReference type="EMBL" id="PPR99350.1"/>
    </source>
</evidence>
<dbReference type="AlphaFoldDB" id="A0A2P5X7P9"/>
<protein>
    <submittedName>
        <fullName evidence="1">Uncharacterized protein</fullName>
    </submittedName>
</protein>
<gene>
    <name evidence="1" type="ORF">GOBAR_AA21316</name>
</gene>
<dbReference type="OrthoDB" id="10414555at2759"/>
<sequence>MGGKKASRSRDMLSNLDSRVTKLKGSMGDVRETLKEVEGCTTELKSRHDQLKGEVIRALNANVVTVQGIFNTIVELHTA</sequence>
<organism evidence="1 2">
    <name type="scientific">Gossypium barbadense</name>
    <name type="common">Sea Island cotton</name>
    <name type="synonym">Hibiscus barbadensis</name>
    <dbReference type="NCBI Taxonomy" id="3634"/>
    <lineage>
        <taxon>Eukaryota</taxon>
        <taxon>Viridiplantae</taxon>
        <taxon>Streptophyta</taxon>
        <taxon>Embryophyta</taxon>
        <taxon>Tracheophyta</taxon>
        <taxon>Spermatophyta</taxon>
        <taxon>Magnoliopsida</taxon>
        <taxon>eudicotyledons</taxon>
        <taxon>Gunneridae</taxon>
        <taxon>Pentapetalae</taxon>
        <taxon>rosids</taxon>
        <taxon>malvids</taxon>
        <taxon>Malvales</taxon>
        <taxon>Malvaceae</taxon>
        <taxon>Malvoideae</taxon>
        <taxon>Gossypium</taxon>
    </lineage>
</organism>